<proteinExistence type="inferred from homology"/>
<dbReference type="Proteomes" id="UP000246740">
    <property type="component" value="Unassembled WGS sequence"/>
</dbReference>
<gene>
    <name evidence="10" type="ORF">BCV70DRAFT_197873</name>
</gene>
<dbReference type="GO" id="GO:0000776">
    <property type="term" value="C:kinetochore"/>
    <property type="evidence" value="ECO:0007669"/>
    <property type="project" value="UniProtKB-KW"/>
</dbReference>
<evidence type="ECO:0000256" key="2">
    <source>
        <dbReference type="ARBA" id="ARBA00004629"/>
    </source>
</evidence>
<feature type="region of interest" description="Disordered" evidence="8">
    <location>
        <begin position="309"/>
        <end position="359"/>
    </location>
</feature>
<reference evidence="10 11" key="1">
    <citation type="journal article" date="2018" name="Mol. Biol. Evol.">
        <title>Broad Genomic Sampling Reveals a Smut Pathogenic Ancestry of the Fungal Clade Ustilaginomycotina.</title>
        <authorList>
            <person name="Kijpornyongpan T."/>
            <person name="Mondo S.J."/>
            <person name="Barry K."/>
            <person name="Sandor L."/>
            <person name="Lee J."/>
            <person name="Lipzen A."/>
            <person name="Pangilinan J."/>
            <person name="LaButti K."/>
            <person name="Hainaut M."/>
            <person name="Henrissat B."/>
            <person name="Grigoriev I.V."/>
            <person name="Spatafora J.W."/>
            <person name="Aime M.C."/>
        </authorList>
    </citation>
    <scope>NUCLEOTIDE SEQUENCE [LARGE SCALE GENOMIC DNA]</scope>
    <source>
        <strain evidence="10 11">MCA 3645</strain>
    </source>
</reference>
<comment type="subcellular location">
    <subcellularLocation>
        <location evidence="2">Chromosome</location>
        <location evidence="2">Centromere</location>
        <location evidence="2">Kinetochore</location>
    </subcellularLocation>
    <subcellularLocation>
        <location evidence="1">Nucleus</location>
    </subcellularLocation>
</comment>
<evidence type="ECO:0000256" key="6">
    <source>
        <dbReference type="ARBA" id="ARBA00023328"/>
    </source>
</evidence>
<dbReference type="AlphaFoldDB" id="A0A317Y0F2"/>
<keyword evidence="4" id="KW-0995">Kinetochore</keyword>
<keyword evidence="11" id="KW-1185">Reference proteome</keyword>
<dbReference type="InParanoid" id="A0A317Y0F2"/>
<evidence type="ECO:0000256" key="8">
    <source>
        <dbReference type="SAM" id="MobiDB-lite"/>
    </source>
</evidence>
<dbReference type="EMBL" id="KZ819188">
    <property type="protein sequence ID" value="PWZ03670.1"/>
    <property type="molecule type" value="Genomic_DNA"/>
</dbReference>
<feature type="compositionally biased region" description="Acidic residues" evidence="8">
    <location>
        <begin position="313"/>
        <end position="347"/>
    </location>
</feature>
<sequence>MTTASPLDNFLMSLDRHLQTTAASTSAEAGPSSLARPGSIATLRSLVTGDLKDGFSPAARAVDVLKLSPLERAMYYEVEYRRKQLQRKQDELAFWEAHQNGATAKGMPADDKDLATQIEQRRNRLQELQGHNNLRIETNKALEAGVVVHRALSNTYPSLQEKEAFDDNDGDNSTETRSPRAYATTRKLLDERDDRALEFLTTFNAIRGIRQERTEIKAQIRARRLETAQLLGEIKTIKSDIRAHQLDPGSQHGDNADDSQDTAIAQQIQRLQRRINEARSKKELVKGILRGLMLESGRDWTQSKEARALMMSLDDEDDASDDAFTDNEDDAVGDTDASDDGDDDDHNELERVEADESEL</sequence>
<keyword evidence="3" id="KW-0158">Chromosome</keyword>
<keyword evidence="5" id="KW-0539">Nucleus</keyword>
<dbReference type="GO" id="GO:0051382">
    <property type="term" value="P:kinetochore assembly"/>
    <property type="evidence" value="ECO:0007669"/>
    <property type="project" value="InterPro"/>
</dbReference>
<evidence type="ECO:0000256" key="4">
    <source>
        <dbReference type="ARBA" id="ARBA00022838"/>
    </source>
</evidence>
<feature type="region of interest" description="Disordered" evidence="8">
    <location>
        <begin position="159"/>
        <end position="185"/>
    </location>
</feature>
<evidence type="ECO:0000256" key="3">
    <source>
        <dbReference type="ARBA" id="ARBA00022454"/>
    </source>
</evidence>
<feature type="compositionally biased region" description="Basic and acidic residues" evidence="8">
    <location>
        <begin position="348"/>
        <end position="359"/>
    </location>
</feature>
<organism evidence="10 11">
    <name type="scientific">Testicularia cyperi</name>
    <dbReference type="NCBI Taxonomy" id="1882483"/>
    <lineage>
        <taxon>Eukaryota</taxon>
        <taxon>Fungi</taxon>
        <taxon>Dikarya</taxon>
        <taxon>Basidiomycota</taxon>
        <taxon>Ustilaginomycotina</taxon>
        <taxon>Ustilaginomycetes</taxon>
        <taxon>Ustilaginales</taxon>
        <taxon>Anthracoideaceae</taxon>
        <taxon>Testicularia</taxon>
    </lineage>
</organism>
<comment type="similarity">
    <text evidence="7">Belongs to the CENP-H/MCM16 family.</text>
</comment>
<keyword evidence="6" id="KW-0137">Centromere</keyword>
<accession>A0A317Y0F2</accession>
<evidence type="ECO:0000256" key="5">
    <source>
        <dbReference type="ARBA" id="ARBA00023242"/>
    </source>
</evidence>
<evidence type="ECO:0000256" key="1">
    <source>
        <dbReference type="ARBA" id="ARBA00004123"/>
    </source>
</evidence>
<protein>
    <recommendedName>
        <fullName evidence="9">Centromere protein H C-terminal domain-containing protein</fullName>
    </recommendedName>
</protein>
<evidence type="ECO:0000313" key="10">
    <source>
        <dbReference type="EMBL" id="PWZ03670.1"/>
    </source>
</evidence>
<dbReference type="GO" id="GO:0005634">
    <property type="term" value="C:nucleus"/>
    <property type="evidence" value="ECO:0007669"/>
    <property type="project" value="UniProtKB-SubCell"/>
</dbReference>
<evidence type="ECO:0000256" key="7">
    <source>
        <dbReference type="ARBA" id="ARBA00025735"/>
    </source>
</evidence>
<dbReference type="InterPro" id="IPR008426">
    <property type="entry name" value="CENP-H_C"/>
</dbReference>
<name>A0A317Y0F2_9BASI</name>
<dbReference type="Pfam" id="PF05837">
    <property type="entry name" value="CENP-H"/>
    <property type="match status" value="1"/>
</dbReference>
<evidence type="ECO:0000259" key="9">
    <source>
        <dbReference type="Pfam" id="PF05837"/>
    </source>
</evidence>
<dbReference type="OrthoDB" id="2274804at2759"/>
<feature type="domain" description="Centromere protein H C-terminal" evidence="9">
    <location>
        <begin position="187"/>
        <end position="313"/>
    </location>
</feature>
<evidence type="ECO:0000313" key="11">
    <source>
        <dbReference type="Proteomes" id="UP000246740"/>
    </source>
</evidence>